<reference evidence="1" key="1">
    <citation type="submission" date="2015-06" db="UniProtKB">
        <authorList>
            <consortium name="EnsemblPlants"/>
        </authorList>
    </citation>
    <scope>IDENTIFICATION</scope>
</reference>
<name>M8CIC6_AEGTA</name>
<dbReference type="SUPFAM" id="SSF54768">
    <property type="entry name" value="dsRNA-binding domain-like"/>
    <property type="match status" value="1"/>
</dbReference>
<evidence type="ECO:0000313" key="1">
    <source>
        <dbReference type="EnsemblPlants" id="EMT27022"/>
    </source>
</evidence>
<proteinExistence type="predicted"/>
<protein>
    <recommendedName>
        <fullName evidence="2">DRBM domain-containing protein</fullName>
    </recommendedName>
</protein>
<organism evidence="1">
    <name type="scientific">Aegilops tauschii</name>
    <name type="common">Tausch's goatgrass</name>
    <name type="synonym">Aegilops squarrosa</name>
    <dbReference type="NCBI Taxonomy" id="37682"/>
    <lineage>
        <taxon>Eukaryota</taxon>
        <taxon>Viridiplantae</taxon>
        <taxon>Streptophyta</taxon>
        <taxon>Embryophyta</taxon>
        <taxon>Tracheophyta</taxon>
        <taxon>Spermatophyta</taxon>
        <taxon>Magnoliopsida</taxon>
        <taxon>Liliopsida</taxon>
        <taxon>Poales</taxon>
        <taxon>Poaceae</taxon>
        <taxon>BOP clade</taxon>
        <taxon>Pooideae</taxon>
        <taxon>Triticodae</taxon>
        <taxon>Triticeae</taxon>
        <taxon>Triticinae</taxon>
        <taxon>Aegilops</taxon>
    </lineage>
</organism>
<accession>M8CIC6</accession>
<dbReference type="EnsemblPlants" id="EMT27022">
    <property type="protein sequence ID" value="EMT27022"/>
    <property type="gene ID" value="F775_23702"/>
</dbReference>
<evidence type="ECO:0008006" key="2">
    <source>
        <dbReference type="Google" id="ProtNLM"/>
    </source>
</evidence>
<dbReference type="Gene3D" id="3.30.160.20">
    <property type="match status" value="1"/>
</dbReference>
<sequence length="208" mass="22897">MPINTRTEKELEEKEVLCTHKKPKATGCVAQLQQEIELAIESENKGHGDPSPKESACVVLSNGEANGCSGANAEPEARLRLAQLCSAIGWKSPTYEFEEHGHGHTKLFTCKVSVLVETFTDTVVECISEPKPQKRAAEEQGAEGGNFNTHLGGLRHLGNPVLSVFLEIPRYRVILLWTATQAQREHKIIHARNFRVQPHAIMGSGIVE</sequence>
<dbReference type="AlphaFoldDB" id="M8CIC6"/>